<evidence type="ECO:0000313" key="3">
    <source>
        <dbReference type="Proteomes" id="UP000195607"/>
    </source>
</evidence>
<accession>A0A1N5W8U2</accession>
<dbReference type="AlphaFoldDB" id="A0A1N5W8U2"/>
<dbReference type="Gene3D" id="3.30.310.190">
    <property type="match status" value="1"/>
</dbReference>
<reference evidence="2 3" key="1">
    <citation type="submission" date="2016-04" db="EMBL/GenBank/DDBJ databases">
        <authorList>
            <person name="Evans L.H."/>
            <person name="Alamgir A."/>
            <person name="Owens N."/>
            <person name="Weber N.D."/>
            <person name="Virtaneva K."/>
            <person name="Barbian K."/>
            <person name="Babar A."/>
            <person name="Rosenke K."/>
        </authorList>
    </citation>
    <scope>NUCLEOTIDE SEQUENCE [LARGE SCALE GENOMIC DNA]</scope>
    <source>
        <strain evidence="3">S5(T) (JCM 30642 \VKM B-2941)</strain>
    </source>
</reference>
<organism evidence="2 3">
    <name type="scientific">Cuniculiplasma divulgatum</name>
    <dbReference type="NCBI Taxonomy" id="1673428"/>
    <lineage>
        <taxon>Archaea</taxon>
        <taxon>Methanobacteriati</taxon>
        <taxon>Thermoplasmatota</taxon>
        <taxon>Thermoplasmata</taxon>
        <taxon>Thermoplasmatales</taxon>
        <taxon>Cuniculiplasmataceae</taxon>
        <taxon>Cuniculiplasma</taxon>
    </lineage>
</organism>
<protein>
    <recommendedName>
        <fullName evidence="1">DUF5611 domain-containing protein</fullName>
    </recommendedName>
</protein>
<evidence type="ECO:0000259" key="1">
    <source>
        <dbReference type="Pfam" id="PF18446"/>
    </source>
</evidence>
<dbReference type="GeneID" id="41588955"/>
<proteinExistence type="predicted"/>
<dbReference type="EMBL" id="LT671858">
    <property type="protein sequence ID" value="SIM81584.1"/>
    <property type="molecule type" value="Genomic_DNA"/>
</dbReference>
<dbReference type="InterPro" id="IPR040713">
    <property type="entry name" value="DUF5611"/>
</dbReference>
<sequence>MREYPVKKGYKTDVSTVLEKVGKFAKDAKANGEIITFTLPGLKKVDVECGKKNLFISTETDETYKEPMNSIKIFNNLLLELTGFDSKERKKRFSKL</sequence>
<dbReference type="PIRSF" id="PIRSF022080">
    <property type="entry name" value="UCP022080"/>
    <property type="match status" value="1"/>
</dbReference>
<evidence type="ECO:0000313" key="2">
    <source>
        <dbReference type="EMBL" id="SIM81584.1"/>
    </source>
</evidence>
<name>A0A1N5W8U2_9ARCH</name>
<dbReference type="Proteomes" id="UP000195607">
    <property type="component" value="Chromosome I"/>
</dbReference>
<dbReference type="RefSeq" id="WP_021790420.1">
    <property type="nucleotide sequence ID" value="NZ_LT671858.1"/>
</dbReference>
<feature type="domain" description="DUF5611" evidence="1">
    <location>
        <begin position="1"/>
        <end position="94"/>
    </location>
</feature>
<dbReference type="Pfam" id="PF18446">
    <property type="entry name" value="DUF5611"/>
    <property type="match status" value="1"/>
</dbReference>
<gene>
    <name evidence="2" type="ORF">CSP5_1713</name>
</gene>
<dbReference type="InterPro" id="IPR016800">
    <property type="entry name" value="UCP022080"/>
</dbReference>